<dbReference type="Proteomes" id="UP000182015">
    <property type="component" value="Unassembled WGS sequence"/>
</dbReference>
<feature type="transmembrane region" description="Helical" evidence="1">
    <location>
        <begin position="136"/>
        <end position="168"/>
    </location>
</feature>
<dbReference type="OrthoDB" id="9980510at2"/>
<dbReference type="EMBL" id="LZDD01000001">
    <property type="protein sequence ID" value="OJF72209.1"/>
    <property type="molecule type" value="Genomic_DNA"/>
</dbReference>
<accession>A0A1L8MN88</accession>
<proteinExistence type="predicted"/>
<evidence type="ECO:0000313" key="3">
    <source>
        <dbReference type="Proteomes" id="UP000182015"/>
    </source>
</evidence>
<keyword evidence="1" id="KW-0472">Membrane</keyword>
<name>A0A1L8MN88_9STRE</name>
<keyword evidence="3" id="KW-1185">Reference proteome</keyword>
<protein>
    <submittedName>
        <fullName evidence="2">Uncharacterized protein</fullName>
    </submittedName>
</protein>
<sequence>MTKNKRENTLVFQVGYFPGKLLKDPVSAKIVIDQNQEISVLSETGQALRHFNLSDIKKIKDGQGSATIKIAKQAALNILVSTSDREEFLKSYGPKALEMAGLEGFPKTQSEQDGNAFLEYLSENGHQAKTVDGLDIFAGLGITAALCLIPILKLWTLVIIVGLIYLVYKVNT</sequence>
<reference evidence="3" key="1">
    <citation type="submission" date="2016-06" db="EMBL/GenBank/DDBJ databases">
        <authorList>
            <person name="de Vries S.P.W."/>
            <person name="Hadjirin N.F."/>
            <person name="Lay E.M."/>
            <person name="Zadoks R.N."/>
            <person name="Peacock S.J."/>
            <person name="Parkhill J."/>
            <person name="Grant A.J."/>
            <person name="Mcdougall S."/>
            <person name="Holmes M.A."/>
        </authorList>
    </citation>
    <scope>NUCLEOTIDE SEQUENCE [LARGE SCALE GENOMIC DNA]</scope>
    <source>
        <strain evidence="3">NZ1587</strain>
    </source>
</reference>
<gene>
    <name evidence="2" type="ORF">A9Q68_01305</name>
</gene>
<keyword evidence="1" id="KW-0812">Transmembrane</keyword>
<keyword evidence="1" id="KW-1133">Transmembrane helix</keyword>
<organism evidence="2 3">
    <name type="scientific">Streptococcus bovimastitidis</name>
    <dbReference type="NCBI Taxonomy" id="1856638"/>
    <lineage>
        <taxon>Bacteria</taxon>
        <taxon>Bacillati</taxon>
        <taxon>Bacillota</taxon>
        <taxon>Bacilli</taxon>
        <taxon>Lactobacillales</taxon>
        <taxon>Streptococcaceae</taxon>
        <taxon>Streptococcus</taxon>
    </lineage>
</organism>
<evidence type="ECO:0000313" key="2">
    <source>
        <dbReference type="EMBL" id="OJF72209.1"/>
    </source>
</evidence>
<comment type="caution">
    <text evidence="2">The sequence shown here is derived from an EMBL/GenBank/DDBJ whole genome shotgun (WGS) entry which is preliminary data.</text>
</comment>
<evidence type="ECO:0000256" key="1">
    <source>
        <dbReference type="SAM" id="Phobius"/>
    </source>
</evidence>
<dbReference type="AlphaFoldDB" id="A0A1L8MN88"/>
<dbReference type="RefSeq" id="WP_071792864.1">
    <property type="nucleotide sequence ID" value="NZ_LZDD01000001.1"/>
</dbReference>
<dbReference type="STRING" id="1856638.A9Q68_01305"/>